<gene>
    <name evidence="3" type="ORF">PtoMrB4_32770</name>
</gene>
<dbReference type="SUPFAM" id="SSF53850">
    <property type="entry name" value="Periplasmic binding protein-like II"/>
    <property type="match status" value="1"/>
</dbReference>
<evidence type="ECO:0000256" key="1">
    <source>
        <dbReference type="SAM" id="SignalP"/>
    </source>
</evidence>
<dbReference type="KEGG" id="poj:PtoMrB4_32770"/>
<evidence type="ECO:0000313" key="3">
    <source>
        <dbReference type="EMBL" id="BCA29300.1"/>
    </source>
</evidence>
<name>A0A679GPX3_9GAMM</name>
<dbReference type="Proteomes" id="UP000501237">
    <property type="component" value="Chromosome"/>
</dbReference>
<evidence type="ECO:0000313" key="4">
    <source>
        <dbReference type="Proteomes" id="UP000501237"/>
    </source>
</evidence>
<dbReference type="EMBL" id="AP022642">
    <property type="protein sequence ID" value="BCA29300.1"/>
    <property type="molecule type" value="Genomic_DNA"/>
</dbReference>
<dbReference type="InterPro" id="IPR001638">
    <property type="entry name" value="Solute-binding_3/MltF_N"/>
</dbReference>
<reference evidence="3 4" key="1">
    <citation type="journal article" date="2020" name="Microbiol. Resour. Announc.">
        <title>Complete genome sequence of Pseudomonas otitidis strain MrB4, isolated from Lake Biwa in Japan.</title>
        <authorList>
            <person name="Miyazaki K."/>
            <person name="Hase E."/>
            <person name="Maruya T."/>
        </authorList>
    </citation>
    <scope>NUCLEOTIDE SEQUENCE [LARGE SCALE GENOMIC DNA]</scope>
    <source>
        <strain evidence="3 4">MrB4</strain>
    </source>
</reference>
<dbReference type="Pfam" id="PF00497">
    <property type="entry name" value="SBP_bac_3"/>
    <property type="match status" value="1"/>
</dbReference>
<evidence type="ECO:0000259" key="2">
    <source>
        <dbReference type="Pfam" id="PF00497"/>
    </source>
</evidence>
<sequence>MRRSRVLLSLFCALLAGPVQADGQIRIAIGEWPPLISAGQPGYGVIPTLISEAFATQGIRVDYGFFPWKRAFEEVRRGHWQASAVWGHSPERDTCCSYSQRVYSDEVVLFYNQAHPVDWNGSAEQIERLRGLTIGLPLGSAKTPVLETAERRGLLRYEVSGDELQNLRKLAAGRIDAVDMVKGTGRWLISTRLTPEEGARLATTPVLQRWDYFLLFGPAPGVAELRAAFDRGLAQLRENGREAALWRQFDARSRPLP</sequence>
<proteinExistence type="predicted"/>
<dbReference type="GeneID" id="57398495"/>
<accession>A0A679GPX3</accession>
<protein>
    <submittedName>
        <fullName evidence="3">ABC transporter substrate-binding protein</fullName>
    </submittedName>
</protein>
<dbReference type="RefSeq" id="WP_172433937.1">
    <property type="nucleotide sequence ID" value="NZ_AP022642.1"/>
</dbReference>
<organism evidence="3 4">
    <name type="scientific">Metapseudomonas otitidis</name>
    <dbReference type="NCBI Taxonomy" id="319939"/>
    <lineage>
        <taxon>Bacteria</taxon>
        <taxon>Pseudomonadati</taxon>
        <taxon>Pseudomonadota</taxon>
        <taxon>Gammaproteobacteria</taxon>
        <taxon>Pseudomonadales</taxon>
        <taxon>Pseudomonadaceae</taxon>
        <taxon>Metapseudomonas</taxon>
    </lineage>
</organism>
<feature type="chain" id="PRO_5025575553" evidence="1">
    <location>
        <begin position="22"/>
        <end position="257"/>
    </location>
</feature>
<dbReference type="Gene3D" id="3.40.190.10">
    <property type="entry name" value="Periplasmic binding protein-like II"/>
    <property type="match status" value="2"/>
</dbReference>
<feature type="domain" description="Solute-binding protein family 3/N-terminal" evidence="2">
    <location>
        <begin position="33"/>
        <end position="246"/>
    </location>
</feature>
<keyword evidence="1" id="KW-0732">Signal</keyword>
<dbReference type="AlphaFoldDB" id="A0A679GPX3"/>
<feature type="signal peptide" evidence="1">
    <location>
        <begin position="1"/>
        <end position="21"/>
    </location>
</feature>